<evidence type="ECO:0000256" key="1">
    <source>
        <dbReference type="ARBA" id="ARBA00022723"/>
    </source>
</evidence>
<dbReference type="Proteomes" id="UP000244173">
    <property type="component" value="Chromosome"/>
</dbReference>
<evidence type="ECO:0000256" key="7">
    <source>
        <dbReference type="HAMAP-Rule" id="MF_00017"/>
    </source>
</evidence>
<dbReference type="OrthoDB" id="9802672at2"/>
<organism evidence="9 10">
    <name type="scientific">Microvirgula aerodenitrificans</name>
    <dbReference type="NCBI Taxonomy" id="57480"/>
    <lineage>
        <taxon>Bacteria</taxon>
        <taxon>Pseudomonadati</taxon>
        <taxon>Pseudomonadota</taxon>
        <taxon>Betaproteobacteria</taxon>
        <taxon>Neisseriales</taxon>
        <taxon>Aquaspirillaceae</taxon>
        <taxon>Microvirgula</taxon>
    </lineage>
</organism>
<dbReference type="SMART" id="SM00493">
    <property type="entry name" value="TOPRIM"/>
    <property type="match status" value="1"/>
</dbReference>
<dbReference type="Pfam" id="PF21175">
    <property type="entry name" value="RecR_C"/>
    <property type="match status" value="1"/>
</dbReference>
<dbReference type="PANTHER" id="PTHR30446:SF0">
    <property type="entry name" value="RECOMBINATION PROTEIN RECR"/>
    <property type="match status" value="1"/>
</dbReference>
<dbReference type="GO" id="GO:0006310">
    <property type="term" value="P:DNA recombination"/>
    <property type="evidence" value="ECO:0007669"/>
    <property type="project" value="UniProtKB-UniRule"/>
</dbReference>
<keyword evidence="1 7" id="KW-0479">Metal-binding</keyword>
<evidence type="ECO:0000256" key="5">
    <source>
        <dbReference type="ARBA" id="ARBA00023172"/>
    </source>
</evidence>
<dbReference type="InterPro" id="IPR023627">
    <property type="entry name" value="Rcmb_RecR"/>
</dbReference>
<keyword evidence="10" id="KW-1185">Reference proteome</keyword>
<dbReference type="Pfam" id="PF02132">
    <property type="entry name" value="RecR_ZnF"/>
    <property type="match status" value="1"/>
</dbReference>
<evidence type="ECO:0000259" key="8">
    <source>
        <dbReference type="PROSITE" id="PS50880"/>
    </source>
</evidence>
<dbReference type="NCBIfam" id="TIGR00615">
    <property type="entry name" value="recR"/>
    <property type="match status" value="1"/>
</dbReference>
<keyword evidence="4 7" id="KW-0862">Zinc</keyword>
<reference evidence="9 10" key="1">
    <citation type="submission" date="2018-04" db="EMBL/GenBank/DDBJ databases">
        <title>Denitrifier Microvirgula.</title>
        <authorList>
            <person name="Anderson E."/>
            <person name="Jang J."/>
            <person name="Ishii S."/>
        </authorList>
    </citation>
    <scope>NUCLEOTIDE SEQUENCE [LARGE SCALE GENOMIC DNA]</scope>
    <source>
        <strain evidence="9 10">BE2.4</strain>
    </source>
</reference>
<dbReference type="Gene3D" id="3.40.1360.10">
    <property type="match status" value="1"/>
</dbReference>
<gene>
    <name evidence="7" type="primary">recR</name>
    <name evidence="9" type="ORF">DAI18_11395</name>
</gene>
<comment type="similarity">
    <text evidence="7">Belongs to the RecR family.</text>
</comment>
<name>A0A2S0PB42_9NEIS</name>
<keyword evidence="6 7" id="KW-0234">DNA repair</keyword>
<dbReference type="GO" id="GO:0008270">
    <property type="term" value="F:zinc ion binding"/>
    <property type="evidence" value="ECO:0007669"/>
    <property type="project" value="UniProtKB-KW"/>
</dbReference>
<keyword evidence="5 7" id="KW-0233">DNA recombination</keyword>
<evidence type="ECO:0000256" key="4">
    <source>
        <dbReference type="ARBA" id="ARBA00022833"/>
    </source>
</evidence>
<dbReference type="RefSeq" id="WP_028497807.1">
    <property type="nucleotide sequence ID" value="NZ_CALFSO010000015.1"/>
</dbReference>
<evidence type="ECO:0000256" key="6">
    <source>
        <dbReference type="ARBA" id="ARBA00023204"/>
    </source>
</evidence>
<dbReference type="HAMAP" id="MF_00017">
    <property type="entry name" value="RecR"/>
    <property type="match status" value="1"/>
</dbReference>
<proteinExistence type="inferred from homology"/>
<dbReference type="SUPFAM" id="SSF111304">
    <property type="entry name" value="Recombination protein RecR"/>
    <property type="match status" value="1"/>
</dbReference>
<dbReference type="CDD" id="cd01025">
    <property type="entry name" value="TOPRIM_recR"/>
    <property type="match status" value="1"/>
</dbReference>
<dbReference type="EMBL" id="CP028519">
    <property type="protein sequence ID" value="AVY94576.1"/>
    <property type="molecule type" value="Genomic_DNA"/>
</dbReference>
<feature type="domain" description="Toprim" evidence="8">
    <location>
        <begin position="80"/>
        <end position="175"/>
    </location>
</feature>
<dbReference type="InterPro" id="IPR000093">
    <property type="entry name" value="DNA_Rcmb_RecR"/>
</dbReference>
<dbReference type="InterPro" id="IPR015967">
    <property type="entry name" value="Rcmb_RecR_Znf"/>
</dbReference>
<dbReference type="InterPro" id="IPR006171">
    <property type="entry name" value="TOPRIM_dom"/>
</dbReference>
<dbReference type="PROSITE" id="PS50880">
    <property type="entry name" value="TOPRIM"/>
    <property type="match status" value="1"/>
</dbReference>
<sequence>MKNPPSLDSLITALRVLPGVGPKSAQRMAYHLMQRDTAGADRLARAIDHARSHLKHCARCNTFSESELCGVCADPQRRQDLLCIVEMPADEMMIEQTRSYDGLYFVLMGRVSPLDGLTARDLPLEQLARRALDGTVSEVVLATNFTAEGEATAHVLHTLLKDRGLTLTRIARGLPVGGELEYVDPGTLAQALYERRGIKD</sequence>
<dbReference type="Pfam" id="PF21176">
    <property type="entry name" value="RecR_HhH"/>
    <property type="match status" value="1"/>
</dbReference>
<keyword evidence="2 7" id="KW-0227">DNA damage</keyword>
<evidence type="ECO:0000256" key="2">
    <source>
        <dbReference type="ARBA" id="ARBA00022763"/>
    </source>
</evidence>
<accession>A0A2S0PB42</accession>
<protein>
    <recommendedName>
        <fullName evidence="7">Recombination protein RecR</fullName>
    </recommendedName>
</protein>
<dbReference type="Gene3D" id="1.10.8.420">
    <property type="entry name" value="RecR Domain 1"/>
    <property type="match status" value="1"/>
</dbReference>
<dbReference type="Gene3D" id="6.10.250.240">
    <property type="match status" value="1"/>
</dbReference>
<feature type="zinc finger region" description="C4-type" evidence="7">
    <location>
        <begin position="57"/>
        <end position="72"/>
    </location>
</feature>
<dbReference type="AlphaFoldDB" id="A0A2S0PB42"/>
<dbReference type="STRING" id="1122240.GCA_000620105_00311"/>
<dbReference type="KEGG" id="maer:DAI18_11395"/>
<keyword evidence="3 7" id="KW-0863">Zinc-finger</keyword>
<evidence type="ECO:0000313" key="10">
    <source>
        <dbReference type="Proteomes" id="UP000244173"/>
    </source>
</evidence>
<dbReference type="Pfam" id="PF13662">
    <property type="entry name" value="Toprim_4"/>
    <property type="match status" value="1"/>
</dbReference>
<dbReference type="GO" id="GO:0003677">
    <property type="term" value="F:DNA binding"/>
    <property type="evidence" value="ECO:0007669"/>
    <property type="project" value="UniProtKB-UniRule"/>
</dbReference>
<comment type="function">
    <text evidence="7">May play a role in DNA repair. It seems to be involved in an RecBC-independent recombinational process of DNA repair. It may act with RecF and RecO.</text>
</comment>
<dbReference type="PANTHER" id="PTHR30446">
    <property type="entry name" value="RECOMBINATION PROTEIN RECR"/>
    <property type="match status" value="1"/>
</dbReference>
<dbReference type="GO" id="GO:0006281">
    <property type="term" value="P:DNA repair"/>
    <property type="evidence" value="ECO:0007669"/>
    <property type="project" value="UniProtKB-UniRule"/>
</dbReference>
<evidence type="ECO:0000256" key="3">
    <source>
        <dbReference type="ARBA" id="ARBA00022771"/>
    </source>
</evidence>
<dbReference type="InterPro" id="IPR034137">
    <property type="entry name" value="TOPRIM_RecR"/>
</dbReference>
<evidence type="ECO:0000313" key="9">
    <source>
        <dbReference type="EMBL" id="AVY94576.1"/>
    </source>
</evidence>